<dbReference type="CDD" id="cd00401">
    <property type="entry name" value="SAHH"/>
    <property type="match status" value="1"/>
</dbReference>
<dbReference type="EC" id="3.13.2.1" evidence="5"/>
<dbReference type="GO" id="GO:0071269">
    <property type="term" value="P:L-homocysteine biosynthetic process"/>
    <property type="evidence" value="ECO:0007669"/>
    <property type="project" value="UniProtKB-UniRule"/>
</dbReference>
<gene>
    <name evidence="5" type="primary">ahcY</name>
    <name evidence="11" type="ORF">ENV30_02695</name>
</gene>
<keyword evidence="2 5" id="KW-0554">One-carbon metabolism</keyword>
<dbReference type="Gene3D" id="3.40.50.720">
    <property type="entry name" value="NAD(P)-binding Rossmann-like Domain"/>
    <property type="match status" value="1"/>
</dbReference>
<keyword evidence="4 5" id="KW-0520">NAD</keyword>
<feature type="binding site" evidence="5 7">
    <location>
        <begin position="293"/>
        <end position="295"/>
    </location>
    <ligand>
        <name>NAD(+)</name>
        <dbReference type="ChEBI" id="CHEBI:57540"/>
    </ligand>
</feature>
<feature type="binding site" evidence="5 7">
    <location>
        <begin position="151"/>
        <end position="153"/>
    </location>
    <ligand>
        <name>NAD(+)</name>
        <dbReference type="ChEBI" id="CHEBI:57540"/>
    </ligand>
</feature>
<dbReference type="Pfam" id="PF00670">
    <property type="entry name" value="AdoHcyase_NAD"/>
    <property type="match status" value="1"/>
</dbReference>
<reference evidence="11" key="1">
    <citation type="journal article" date="2020" name="mSystems">
        <title>Genome- and Community-Level Interaction Insights into Carbon Utilization and Element Cycling Functions of Hydrothermarchaeota in Hydrothermal Sediment.</title>
        <authorList>
            <person name="Zhou Z."/>
            <person name="Liu Y."/>
            <person name="Xu W."/>
            <person name="Pan J."/>
            <person name="Luo Z.H."/>
            <person name="Li M."/>
        </authorList>
    </citation>
    <scope>NUCLEOTIDE SEQUENCE [LARGE SCALE GENOMIC DNA]</scope>
    <source>
        <strain evidence="11">SpSt-747</strain>
    </source>
</reference>
<protein>
    <recommendedName>
        <fullName evidence="5">Adenosylhomocysteinase</fullName>
        <ecNumber evidence="5">3.13.2.1</ecNumber>
    </recommendedName>
    <alternativeName>
        <fullName evidence="5">S-adenosyl-L-homocysteine hydrolase</fullName>
        <shortName evidence="5">AdoHcyase</shortName>
    </alternativeName>
</protein>
<dbReference type="SMART" id="SM00997">
    <property type="entry name" value="AdoHcyase_NAD"/>
    <property type="match status" value="1"/>
</dbReference>
<feature type="binding site" evidence="5 7">
    <location>
        <position position="237"/>
    </location>
    <ligand>
        <name>NAD(+)</name>
        <dbReference type="ChEBI" id="CHEBI:57540"/>
    </ligand>
</feature>
<dbReference type="Pfam" id="PF05221">
    <property type="entry name" value="AdoHcyase"/>
    <property type="match status" value="2"/>
</dbReference>
<feature type="binding site" evidence="7">
    <location>
        <begin position="216"/>
        <end position="221"/>
    </location>
    <ligand>
        <name>NAD(+)</name>
        <dbReference type="ChEBI" id="CHEBI:57540"/>
    </ligand>
</feature>
<dbReference type="PANTHER" id="PTHR23420">
    <property type="entry name" value="ADENOSYLHOMOCYSTEINASE"/>
    <property type="match status" value="1"/>
</dbReference>
<evidence type="ECO:0000259" key="10">
    <source>
        <dbReference type="SMART" id="SM00997"/>
    </source>
</evidence>
<dbReference type="PIRSF" id="PIRSF001109">
    <property type="entry name" value="Ad_hcy_hydrolase"/>
    <property type="match status" value="1"/>
</dbReference>
<comment type="caution">
    <text evidence="11">The sequence shown here is derived from an EMBL/GenBank/DDBJ whole genome shotgun (WGS) entry which is preliminary data.</text>
</comment>
<evidence type="ECO:0000256" key="4">
    <source>
        <dbReference type="ARBA" id="ARBA00023027"/>
    </source>
</evidence>
<evidence type="ECO:0000256" key="8">
    <source>
        <dbReference type="RuleBase" id="RU000548"/>
    </source>
</evidence>
<comment type="function">
    <text evidence="5">May play a key role in the regulation of the intracellular concentration of adenosylhomocysteine.</text>
</comment>
<evidence type="ECO:0000256" key="7">
    <source>
        <dbReference type="PIRSR" id="PIRSR001109-2"/>
    </source>
</evidence>
<dbReference type="PROSITE" id="PS00739">
    <property type="entry name" value="ADOHCYASE_2"/>
    <property type="match status" value="1"/>
</dbReference>
<dbReference type="SUPFAM" id="SSF51735">
    <property type="entry name" value="NAD(P)-binding Rossmann-fold domains"/>
    <property type="match status" value="1"/>
</dbReference>
<dbReference type="GO" id="GO:0005829">
    <property type="term" value="C:cytosol"/>
    <property type="evidence" value="ECO:0007669"/>
    <property type="project" value="TreeGrafter"/>
</dbReference>
<feature type="binding site" evidence="5 6">
    <location>
        <position position="180"/>
    </location>
    <ligand>
        <name>substrate</name>
    </ligand>
</feature>
<sequence>MTYHVRDLGLALLGRQKIDWAFREMPVLREIATRWRTSRPLQGIRVGACLHVTAETAVLAITLKEGGAEVFLCASNPLSTQDDVAAALVQDFGVAVFALRGEDRTTYYDHIERVLDAQPHITMDDGADLTSTAHRRGGATLSGILGGTEETTTGVIRLRSLAQGGQLAYPVIAVNDADTKHMFDNRYGTGQSTIEGILRATHLLLAGKRFVVVGYGWCGRGIALRARGMGARVAVVEVHPVRALEALMDGHEVMSMSEAASWGEVFVTATGNVAVIRKEHFLLMKDGAILANAGHFNVEIDIEGLEELSVAKRVVRPMVEEYMLRDGKRLYLLGEGRLVNLACAEGHPSSVMDMSFANQALSVAYLVQHASNLEKRVYRVPQEIDEEVARLKLAALGVRLEEMTPRQRAYLASWQEGT</sequence>
<dbReference type="GO" id="GO:0006730">
    <property type="term" value="P:one-carbon metabolic process"/>
    <property type="evidence" value="ECO:0007669"/>
    <property type="project" value="UniProtKB-UniRule"/>
</dbReference>
<dbReference type="GO" id="GO:0004013">
    <property type="term" value="F:adenosylhomocysteinase activity"/>
    <property type="evidence" value="ECO:0007669"/>
    <property type="project" value="UniProtKB-UniRule"/>
</dbReference>
<dbReference type="SMART" id="SM00996">
    <property type="entry name" value="AdoHcyase"/>
    <property type="match status" value="1"/>
</dbReference>
<dbReference type="AlphaFoldDB" id="A0A7V3YFM0"/>
<dbReference type="InterPro" id="IPR000043">
    <property type="entry name" value="Adenosylhomocysteinase-like"/>
</dbReference>
<comment type="subcellular location">
    <subcellularLocation>
        <location evidence="5">Cytoplasm</location>
    </subcellularLocation>
</comment>
<dbReference type="NCBIfam" id="TIGR00936">
    <property type="entry name" value="ahcY"/>
    <property type="match status" value="1"/>
</dbReference>
<evidence type="ECO:0000256" key="6">
    <source>
        <dbReference type="PIRSR" id="PIRSR001109-1"/>
    </source>
</evidence>
<dbReference type="InterPro" id="IPR042172">
    <property type="entry name" value="Adenosylhomocyst_ase-like_sf"/>
</dbReference>
<dbReference type="PANTHER" id="PTHR23420:SF0">
    <property type="entry name" value="ADENOSYLHOMOCYSTEINASE"/>
    <property type="match status" value="1"/>
</dbReference>
<evidence type="ECO:0000256" key="2">
    <source>
        <dbReference type="ARBA" id="ARBA00022563"/>
    </source>
</evidence>
<dbReference type="InterPro" id="IPR020082">
    <property type="entry name" value="S-Ado-L-homoCys_hydrolase_CS"/>
</dbReference>
<dbReference type="Gene3D" id="3.40.50.1480">
    <property type="entry name" value="Adenosylhomocysteinase-like"/>
    <property type="match status" value="1"/>
</dbReference>
<comment type="similarity">
    <text evidence="1 5 9">Belongs to the adenosylhomocysteinase family.</text>
</comment>
<evidence type="ECO:0000256" key="1">
    <source>
        <dbReference type="ARBA" id="ARBA00007122"/>
    </source>
</evidence>
<feature type="binding site" evidence="7">
    <location>
        <position position="347"/>
    </location>
    <ligand>
        <name>NAD(+)</name>
        <dbReference type="ChEBI" id="CHEBI:57540"/>
    </ligand>
</feature>
<organism evidence="11">
    <name type="scientific">Candidatus Caldatribacterium californiense</name>
    <dbReference type="NCBI Taxonomy" id="1454726"/>
    <lineage>
        <taxon>Bacteria</taxon>
        <taxon>Pseudomonadati</taxon>
        <taxon>Atribacterota</taxon>
        <taxon>Atribacteria</taxon>
        <taxon>Atribacterales</taxon>
        <taxon>Candidatus Caldatribacteriaceae</taxon>
        <taxon>Candidatus Caldatribacterium</taxon>
    </lineage>
</organism>
<dbReference type="UniPathway" id="UPA00314">
    <property type="reaction ID" value="UER00076"/>
</dbReference>
<feature type="binding site" evidence="5">
    <location>
        <begin position="214"/>
        <end position="219"/>
    </location>
    <ligand>
        <name>NAD(+)</name>
        <dbReference type="ChEBI" id="CHEBI:57540"/>
    </ligand>
</feature>
<feature type="domain" description="S-adenosyl-L-homocysteine hydrolase NAD binding" evidence="10">
    <location>
        <begin position="185"/>
        <end position="346"/>
    </location>
</feature>
<feature type="binding site" evidence="5 6">
    <location>
        <position position="184"/>
    </location>
    <ligand>
        <name>substrate</name>
    </ligand>
</feature>
<dbReference type="EMBL" id="DTFV01000041">
    <property type="protein sequence ID" value="HGI30214.1"/>
    <property type="molecule type" value="Genomic_DNA"/>
</dbReference>
<feature type="binding site" evidence="5 6">
    <location>
        <position position="150"/>
    </location>
    <ligand>
        <name>substrate</name>
    </ligand>
</feature>
<accession>A0A7V3YFM0</accession>
<keyword evidence="3 5" id="KW-0378">Hydrolase</keyword>
<proteinExistence type="inferred from homology"/>
<evidence type="ECO:0000256" key="3">
    <source>
        <dbReference type="ARBA" id="ARBA00022801"/>
    </source>
</evidence>
<comment type="pathway">
    <text evidence="5 8">Amino-acid biosynthesis; L-homocysteine biosynthesis; L-homocysteine from S-adenosyl-L-homocysteine: step 1/1.</text>
</comment>
<feature type="binding site" evidence="5 6">
    <location>
        <position position="53"/>
    </location>
    <ligand>
        <name>substrate</name>
    </ligand>
</feature>
<dbReference type="PROSITE" id="PS00738">
    <property type="entry name" value="ADOHCYASE_1"/>
    <property type="match status" value="1"/>
</dbReference>
<feature type="binding site" evidence="5">
    <location>
        <position position="185"/>
    </location>
    <ligand>
        <name>NAD(+)</name>
        <dbReference type="ChEBI" id="CHEBI:57540"/>
    </ligand>
</feature>
<comment type="cofactor">
    <cofactor evidence="5 7 8">
        <name>NAD(+)</name>
        <dbReference type="ChEBI" id="CHEBI:57540"/>
    </cofactor>
    <text evidence="5 7 8">Binds 1 NAD(+) per subunit.</text>
</comment>
<feature type="binding site" evidence="5">
    <location>
        <position position="272"/>
    </location>
    <ligand>
        <name>NAD(+)</name>
        <dbReference type="ChEBI" id="CHEBI:57540"/>
    </ligand>
</feature>
<evidence type="ECO:0000313" key="11">
    <source>
        <dbReference type="EMBL" id="HGI30214.1"/>
    </source>
</evidence>
<dbReference type="InterPro" id="IPR015878">
    <property type="entry name" value="Ado_hCys_hydrolase_NAD-bd"/>
</dbReference>
<feature type="binding site" evidence="5 7">
    <location>
        <position position="340"/>
    </location>
    <ligand>
        <name>NAD(+)</name>
        <dbReference type="ChEBI" id="CHEBI:57540"/>
    </ligand>
</feature>
<comment type="catalytic activity">
    <reaction evidence="5 8">
        <text>S-adenosyl-L-homocysteine + H2O = L-homocysteine + adenosine</text>
        <dbReference type="Rhea" id="RHEA:21708"/>
        <dbReference type="ChEBI" id="CHEBI:15377"/>
        <dbReference type="ChEBI" id="CHEBI:16335"/>
        <dbReference type="ChEBI" id="CHEBI:57856"/>
        <dbReference type="ChEBI" id="CHEBI:58199"/>
        <dbReference type="EC" id="3.13.2.1"/>
    </reaction>
</comment>
<dbReference type="GO" id="GO:0033353">
    <property type="term" value="P:S-adenosylmethionine cycle"/>
    <property type="evidence" value="ECO:0007669"/>
    <property type="project" value="TreeGrafter"/>
</dbReference>
<dbReference type="InterPro" id="IPR036291">
    <property type="entry name" value="NAD(P)-bd_dom_sf"/>
</dbReference>
<dbReference type="NCBIfam" id="NF004005">
    <property type="entry name" value="PRK05476.2-3"/>
    <property type="match status" value="1"/>
</dbReference>
<feature type="binding site" evidence="5 6">
    <location>
        <position position="125"/>
    </location>
    <ligand>
        <name>substrate</name>
    </ligand>
</feature>
<dbReference type="SUPFAM" id="SSF52283">
    <property type="entry name" value="Formate/glycerate dehydrogenase catalytic domain-like"/>
    <property type="match status" value="1"/>
</dbReference>
<name>A0A7V3YFM0_9BACT</name>
<dbReference type="HAMAP" id="MF_00563">
    <property type="entry name" value="AdoHcyase"/>
    <property type="match status" value="1"/>
</dbReference>
<keyword evidence="5" id="KW-0963">Cytoplasm</keyword>
<dbReference type="FunFam" id="3.40.50.720:FF:000004">
    <property type="entry name" value="Adenosylhomocysteinase"/>
    <property type="match status" value="1"/>
</dbReference>
<evidence type="ECO:0000256" key="9">
    <source>
        <dbReference type="RuleBase" id="RU004166"/>
    </source>
</evidence>
<evidence type="ECO:0000256" key="5">
    <source>
        <dbReference type="HAMAP-Rule" id="MF_00563"/>
    </source>
</evidence>